<sequence length="69" mass="8357">MDNRNYYQQKQTKKVSIPKNNCLNINFLKSKMYNKNKNSNLCEDEILYWHILQLLSIKHAPPIYLDWTP</sequence>
<dbReference type="AlphaFoldDB" id="A0A914MI08"/>
<protein>
    <submittedName>
        <fullName evidence="2">Uncharacterized protein</fullName>
    </submittedName>
</protein>
<dbReference type="WBParaSite" id="Minc3s01765g26140">
    <property type="protein sequence ID" value="Minc3s01765g26140"/>
    <property type="gene ID" value="Minc3s01765g26140"/>
</dbReference>
<proteinExistence type="predicted"/>
<dbReference type="Proteomes" id="UP000887563">
    <property type="component" value="Unplaced"/>
</dbReference>
<name>A0A914MI08_MELIC</name>
<reference evidence="2" key="1">
    <citation type="submission" date="2022-11" db="UniProtKB">
        <authorList>
            <consortium name="WormBaseParasite"/>
        </authorList>
    </citation>
    <scope>IDENTIFICATION</scope>
</reference>
<keyword evidence="1" id="KW-1185">Reference proteome</keyword>
<organism evidence="1 2">
    <name type="scientific">Meloidogyne incognita</name>
    <name type="common">Southern root-knot nematode worm</name>
    <name type="synonym">Oxyuris incognita</name>
    <dbReference type="NCBI Taxonomy" id="6306"/>
    <lineage>
        <taxon>Eukaryota</taxon>
        <taxon>Metazoa</taxon>
        <taxon>Ecdysozoa</taxon>
        <taxon>Nematoda</taxon>
        <taxon>Chromadorea</taxon>
        <taxon>Rhabditida</taxon>
        <taxon>Tylenchina</taxon>
        <taxon>Tylenchomorpha</taxon>
        <taxon>Tylenchoidea</taxon>
        <taxon>Meloidogynidae</taxon>
        <taxon>Meloidogyninae</taxon>
        <taxon>Meloidogyne</taxon>
        <taxon>Meloidogyne incognita group</taxon>
    </lineage>
</organism>
<evidence type="ECO:0000313" key="1">
    <source>
        <dbReference type="Proteomes" id="UP000887563"/>
    </source>
</evidence>
<accession>A0A914MI08</accession>
<evidence type="ECO:0000313" key="2">
    <source>
        <dbReference type="WBParaSite" id="Minc3s01765g26140"/>
    </source>
</evidence>